<keyword evidence="1" id="KW-0802">TPR repeat</keyword>
<protein>
    <submittedName>
        <fullName evidence="2">Tetratricopeptide repeat protein</fullName>
    </submittedName>
</protein>
<organism evidence="2">
    <name type="scientific">Aquifex aeolicus</name>
    <dbReference type="NCBI Taxonomy" id="63363"/>
    <lineage>
        <taxon>Bacteria</taxon>
        <taxon>Pseudomonadati</taxon>
        <taxon>Aquificota</taxon>
        <taxon>Aquificia</taxon>
        <taxon>Aquificales</taxon>
        <taxon>Aquificaceae</taxon>
        <taxon>Aquifex</taxon>
    </lineage>
</organism>
<sequence length="75" mass="8667">MEGAFSRAGRELLRKQAEDLERVLSKGGEDPELLFRLGVIRVRLGEVENARKVFLRLREIDPERASELLDIIYDL</sequence>
<comment type="caution">
    <text evidence="2">The sequence shown here is derived from an EMBL/GenBank/DDBJ whole genome shotgun (WGS) entry which is preliminary data.</text>
</comment>
<reference evidence="2" key="1">
    <citation type="journal article" date="2020" name="mSystems">
        <title>Genome- and Community-Level Interaction Insights into Carbon Utilization and Element Cycling Functions of Hydrothermarchaeota in Hydrothermal Sediment.</title>
        <authorList>
            <person name="Zhou Z."/>
            <person name="Liu Y."/>
            <person name="Xu W."/>
            <person name="Pan J."/>
            <person name="Luo Z.H."/>
            <person name="Li M."/>
        </authorList>
    </citation>
    <scope>NUCLEOTIDE SEQUENCE [LARGE SCALE GENOMIC DNA]</scope>
    <source>
        <strain evidence="2">HyVt-501</strain>
    </source>
</reference>
<dbReference type="AlphaFoldDB" id="A0A7C5Q4N5"/>
<feature type="repeat" description="TPR" evidence="1">
    <location>
        <begin position="31"/>
        <end position="64"/>
    </location>
</feature>
<dbReference type="EMBL" id="DRNB01000164">
    <property type="protein sequence ID" value="HHJ64157.1"/>
    <property type="molecule type" value="Genomic_DNA"/>
</dbReference>
<evidence type="ECO:0000256" key="1">
    <source>
        <dbReference type="PROSITE-ProRule" id="PRU00339"/>
    </source>
</evidence>
<dbReference type="InterPro" id="IPR019734">
    <property type="entry name" value="TPR_rpt"/>
</dbReference>
<dbReference type="PROSITE" id="PS50005">
    <property type="entry name" value="TPR"/>
    <property type="match status" value="1"/>
</dbReference>
<proteinExistence type="predicted"/>
<dbReference type="InterPro" id="IPR011990">
    <property type="entry name" value="TPR-like_helical_dom_sf"/>
</dbReference>
<dbReference type="Gene3D" id="1.25.40.10">
    <property type="entry name" value="Tetratricopeptide repeat domain"/>
    <property type="match status" value="1"/>
</dbReference>
<evidence type="ECO:0000313" key="2">
    <source>
        <dbReference type="EMBL" id="HHJ64157.1"/>
    </source>
</evidence>
<gene>
    <name evidence="2" type="ORF">ENJ61_04540</name>
</gene>
<dbReference type="SUPFAM" id="SSF48452">
    <property type="entry name" value="TPR-like"/>
    <property type="match status" value="1"/>
</dbReference>
<accession>A0A7C5Q4N5</accession>
<name>A0A7C5Q4N5_AQUAO</name>
<dbReference type="Proteomes" id="UP000885792">
    <property type="component" value="Unassembled WGS sequence"/>
</dbReference>